<reference evidence="8 9" key="1">
    <citation type="journal article" date="2009" name="Int. J. Syst. Evol. Microbiol.">
        <title>Nocardioides caeni sp. nov., isolated from wastewater.</title>
        <authorList>
            <person name="Yoon J.H."/>
            <person name="Kang S.J."/>
            <person name="Park S."/>
            <person name="Kim W."/>
            <person name="Oh T.K."/>
        </authorList>
    </citation>
    <scope>NUCLEOTIDE SEQUENCE [LARGE SCALE GENOMIC DNA]</scope>
    <source>
        <strain evidence="8 9">DSM 23134</strain>
    </source>
</reference>
<evidence type="ECO:0000256" key="3">
    <source>
        <dbReference type="ARBA" id="ARBA00023002"/>
    </source>
</evidence>
<dbReference type="SUPFAM" id="SSF51735">
    <property type="entry name" value="NAD(P)-binding Rossmann-fold domains"/>
    <property type="match status" value="1"/>
</dbReference>
<dbReference type="Pfam" id="PF02826">
    <property type="entry name" value="2-Hacid_dh_C"/>
    <property type="match status" value="1"/>
</dbReference>
<keyword evidence="3 5" id="KW-0560">Oxidoreductase</keyword>
<evidence type="ECO:0000256" key="2">
    <source>
        <dbReference type="ARBA" id="ARBA00022857"/>
    </source>
</evidence>
<evidence type="ECO:0000256" key="4">
    <source>
        <dbReference type="ARBA" id="ARBA00023027"/>
    </source>
</evidence>
<keyword evidence="9" id="KW-1185">Reference proteome</keyword>
<dbReference type="InterPro" id="IPR006140">
    <property type="entry name" value="D-isomer_DH_NAD-bd"/>
</dbReference>
<accession>A0A4S8NSY0</accession>
<sequence length="321" mass="33603">MDLVTGSILCVPPLSPLLRDEVGRRYDVLDLPVPDRDAFLAENVEALSEVVGIVCTNAGPVDAALVAALPRLGVIANHGVGYDNIDLDACRERGVVVSNTPDVLDAAVAETALGLLLATRRRLVEADRFVRAGRWADGEFPLTPQLSGSRVGILGLGRIGRTIADLLAAMGCVVSYHSRHEVPGTPYAYARSATELAAGVDNLVVVVPGGPATEALVDRPVLDALGPGGVLVNVARGSVVDQTALVEALEQGRLGAAGLDVLADEPHVPASLRELEQVVLLPHVGSATEETRAAMRRLTLDNLASWLDSGRLLTPVPELSS</sequence>
<proteinExistence type="inferred from homology"/>
<evidence type="ECO:0000259" key="6">
    <source>
        <dbReference type="Pfam" id="PF00389"/>
    </source>
</evidence>
<name>A0A4S8NSY0_9ACTN</name>
<feature type="domain" description="D-isomer specific 2-hydroxyacid dehydrogenase catalytic" evidence="6">
    <location>
        <begin position="32"/>
        <end position="316"/>
    </location>
</feature>
<gene>
    <name evidence="8" type="ORF">E9934_01425</name>
</gene>
<dbReference type="GO" id="GO:0016618">
    <property type="term" value="F:hydroxypyruvate reductase [NAD(P)H] activity"/>
    <property type="evidence" value="ECO:0007669"/>
    <property type="project" value="TreeGrafter"/>
</dbReference>
<dbReference type="FunFam" id="3.40.50.720:FF:000213">
    <property type="entry name" value="Putative 2-hydroxyacid dehydrogenase"/>
    <property type="match status" value="1"/>
</dbReference>
<dbReference type="Pfam" id="PF00389">
    <property type="entry name" value="2-Hacid_dh"/>
    <property type="match status" value="1"/>
</dbReference>
<dbReference type="GO" id="GO:0051287">
    <property type="term" value="F:NAD binding"/>
    <property type="evidence" value="ECO:0007669"/>
    <property type="project" value="InterPro"/>
</dbReference>
<evidence type="ECO:0000259" key="7">
    <source>
        <dbReference type="Pfam" id="PF02826"/>
    </source>
</evidence>
<dbReference type="GO" id="GO:0030267">
    <property type="term" value="F:glyoxylate reductase (NADPH) activity"/>
    <property type="evidence" value="ECO:0007669"/>
    <property type="project" value="TreeGrafter"/>
</dbReference>
<dbReference type="EMBL" id="STGW01000001">
    <property type="protein sequence ID" value="THV18324.1"/>
    <property type="molecule type" value="Genomic_DNA"/>
</dbReference>
<dbReference type="SUPFAM" id="SSF52283">
    <property type="entry name" value="Formate/glycerate dehydrogenase catalytic domain-like"/>
    <property type="match status" value="1"/>
</dbReference>
<dbReference type="Gene3D" id="3.40.50.720">
    <property type="entry name" value="NAD(P)-binding Rossmann-like Domain"/>
    <property type="match status" value="2"/>
</dbReference>
<comment type="caution">
    <text evidence="8">The sequence shown here is derived from an EMBL/GenBank/DDBJ whole genome shotgun (WGS) entry which is preliminary data.</text>
</comment>
<dbReference type="PANTHER" id="PTHR10996:SF178">
    <property type="entry name" value="2-HYDROXYACID DEHYDROGENASE YGL185C-RELATED"/>
    <property type="match status" value="1"/>
</dbReference>
<evidence type="ECO:0000313" key="9">
    <source>
        <dbReference type="Proteomes" id="UP000307087"/>
    </source>
</evidence>
<dbReference type="InterPro" id="IPR029752">
    <property type="entry name" value="D-isomer_DH_CS1"/>
</dbReference>
<dbReference type="CDD" id="cd12156">
    <property type="entry name" value="HPPR"/>
    <property type="match status" value="1"/>
</dbReference>
<feature type="domain" description="D-isomer specific 2-hydroxyacid dehydrogenase NAD-binding" evidence="7">
    <location>
        <begin position="113"/>
        <end position="285"/>
    </location>
</feature>
<dbReference type="AlphaFoldDB" id="A0A4S8NSY0"/>
<dbReference type="InterPro" id="IPR006139">
    <property type="entry name" value="D-isomer_2_OHA_DH_cat_dom"/>
</dbReference>
<keyword evidence="4" id="KW-0520">NAD</keyword>
<organism evidence="8 9">
    <name type="scientific">Nocardioides caeni</name>
    <dbReference type="NCBI Taxonomy" id="574700"/>
    <lineage>
        <taxon>Bacteria</taxon>
        <taxon>Bacillati</taxon>
        <taxon>Actinomycetota</taxon>
        <taxon>Actinomycetes</taxon>
        <taxon>Propionibacteriales</taxon>
        <taxon>Nocardioidaceae</taxon>
        <taxon>Nocardioides</taxon>
    </lineage>
</organism>
<dbReference type="OrthoDB" id="117809at2"/>
<comment type="similarity">
    <text evidence="1 5">Belongs to the D-isomer specific 2-hydroxyacid dehydrogenase family.</text>
</comment>
<evidence type="ECO:0000256" key="5">
    <source>
        <dbReference type="RuleBase" id="RU003719"/>
    </source>
</evidence>
<dbReference type="Proteomes" id="UP000307087">
    <property type="component" value="Unassembled WGS sequence"/>
</dbReference>
<keyword evidence="2" id="KW-0521">NADP</keyword>
<dbReference type="GO" id="GO:0005829">
    <property type="term" value="C:cytosol"/>
    <property type="evidence" value="ECO:0007669"/>
    <property type="project" value="TreeGrafter"/>
</dbReference>
<dbReference type="InterPro" id="IPR050223">
    <property type="entry name" value="D-isomer_2-hydroxyacid_DH"/>
</dbReference>
<dbReference type="InterPro" id="IPR036291">
    <property type="entry name" value="NAD(P)-bd_dom_sf"/>
</dbReference>
<evidence type="ECO:0000256" key="1">
    <source>
        <dbReference type="ARBA" id="ARBA00005854"/>
    </source>
</evidence>
<dbReference type="PROSITE" id="PS00065">
    <property type="entry name" value="D_2_HYDROXYACID_DH_1"/>
    <property type="match status" value="1"/>
</dbReference>
<dbReference type="PANTHER" id="PTHR10996">
    <property type="entry name" value="2-HYDROXYACID DEHYDROGENASE-RELATED"/>
    <property type="match status" value="1"/>
</dbReference>
<evidence type="ECO:0000313" key="8">
    <source>
        <dbReference type="EMBL" id="THV18324.1"/>
    </source>
</evidence>
<protein>
    <submittedName>
        <fullName evidence="8">2-hydroxyacid dehydrogenase</fullName>
    </submittedName>
</protein>